<dbReference type="InParanoid" id="A0A0C3G0A7"/>
<gene>
    <name evidence="1" type="ORF">PILCRDRAFT_6895</name>
</gene>
<dbReference type="Proteomes" id="UP000054166">
    <property type="component" value="Unassembled WGS sequence"/>
</dbReference>
<dbReference type="EMBL" id="KN832989">
    <property type="protein sequence ID" value="KIM84056.1"/>
    <property type="molecule type" value="Genomic_DNA"/>
</dbReference>
<reference evidence="1 2" key="1">
    <citation type="submission" date="2014-04" db="EMBL/GenBank/DDBJ databases">
        <authorList>
            <consortium name="DOE Joint Genome Institute"/>
            <person name="Kuo A."/>
            <person name="Tarkka M."/>
            <person name="Buscot F."/>
            <person name="Kohler A."/>
            <person name="Nagy L.G."/>
            <person name="Floudas D."/>
            <person name="Copeland A."/>
            <person name="Barry K.W."/>
            <person name="Cichocki N."/>
            <person name="Veneault-Fourrey C."/>
            <person name="LaButti K."/>
            <person name="Lindquist E.A."/>
            <person name="Lipzen A."/>
            <person name="Lundell T."/>
            <person name="Morin E."/>
            <person name="Murat C."/>
            <person name="Sun H."/>
            <person name="Tunlid A."/>
            <person name="Henrissat B."/>
            <person name="Grigoriev I.V."/>
            <person name="Hibbett D.S."/>
            <person name="Martin F."/>
            <person name="Nordberg H.P."/>
            <person name="Cantor M.N."/>
            <person name="Hua S.X."/>
        </authorList>
    </citation>
    <scope>NUCLEOTIDE SEQUENCE [LARGE SCALE GENOMIC DNA]</scope>
    <source>
        <strain evidence="1 2">F 1598</strain>
    </source>
</reference>
<reference evidence="2" key="2">
    <citation type="submission" date="2015-01" db="EMBL/GenBank/DDBJ databases">
        <title>Evolutionary Origins and Diversification of the Mycorrhizal Mutualists.</title>
        <authorList>
            <consortium name="DOE Joint Genome Institute"/>
            <consortium name="Mycorrhizal Genomics Consortium"/>
            <person name="Kohler A."/>
            <person name="Kuo A."/>
            <person name="Nagy L.G."/>
            <person name="Floudas D."/>
            <person name="Copeland A."/>
            <person name="Barry K.W."/>
            <person name="Cichocki N."/>
            <person name="Veneault-Fourrey C."/>
            <person name="LaButti K."/>
            <person name="Lindquist E.A."/>
            <person name="Lipzen A."/>
            <person name="Lundell T."/>
            <person name="Morin E."/>
            <person name="Murat C."/>
            <person name="Riley R."/>
            <person name="Ohm R."/>
            <person name="Sun H."/>
            <person name="Tunlid A."/>
            <person name="Henrissat B."/>
            <person name="Grigoriev I.V."/>
            <person name="Hibbett D.S."/>
            <person name="Martin F."/>
        </authorList>
    </citation>
    <scope>NUCLEOTIDE SEQUENCE [LARGE SCALE GENOMIC DNA]</scope>
    <source>
        <strain evidence="2">F 1598</strain>
    </source>
</reference>
<organism evidence="1 2">
    <name type="scientific">Piloderma croceum (strain F 1598)</name>
    <dbReference type="NCBI Taxonomy" id="765440"/>
    <lineage>
        <taxon>Eukaryota</taxon>
        <taxon>Fungi</taxon>
        <taxon>Dikarya</taxon>
        <taxon>Basidiomycota</taxon>
        <taxon>Agaricomycotina</taxon>
        <taxon>Agaricomycetes</taxon>
        <taxon>Agaricomycetidae</taxon>
        <taxon>Atheliales</taxon>
        <taxon>Atheliaceae</taxon>
        <taxon>Piloderma</taxon>
    </lineage>
</organism>
<keyword evidence="2" id="KW-1185">Reference proteome</keyword>
<accession>A0A0C3G0A7</accession>
<protein>
    <submittedName>
        <fullName evidence="1">Uncharacterized protein</fullName>
    </submittedName>
</protein>
<name>A0A0C3G0A7_PILCF</name>
<evidence type="ECO:0000313" key="1">
    <source>
        <dbReference type="EMBL" id="KIM84056.1"/>
    </source>
</evidence>
<evidence type="ECO:0000313" key="2">
    <source>
        <dbReference type="Proteomes" id="UP000054166"/>
    </source>
</evidence>
<sequence>MPPSTITISYGTPEIEPQQLGFGSQAAVLFPPCILPSSSSYELLPHLSTAPGGSLSLL</sequence>
<proteinExistence type="predicted"/>
<dbReference type="HOGENOM" id="CLU_2979899_0_0_1"/>
<dbReference type="AlphaFoldDB" id="A0A0C3G0A7"/>